<name>A0A2S7K426_9PROT</name>
<dbReference type="EMBL" id="PJCH01000009">
    <property type="protein sequence ID" value="PQA87255.1"/>
    <property type="molecule type" value="Genomic_DNA"/>
</dbReference>
<dbReference type="Proteomes" id="UP000239504">
    <property type="component" value="Unassembled WGS sequence"/>
</dbReference>
<evidence type="ECO:0000313" key="1">
    <source>
        <dbReference type="EMBL" id="PQA87255.1"/>
    </source>
</evidence>
<gene>
    <name evidence="1" type="ORF">CW354_12540</name>
</gene>
<dbReference type="OrthoDB" id="8433260at2"/>
<evidence type="ECO:0000313" key="2">
    <source>
        <dbReference type="Proteomes" id="UP000239504"/>
    </source>
</evidence>
<keyword evidence="2" id="KW-1185">Reference proteome</keyword>
<reference evidence="1 2" key="1">
    <citation type="submission" date="2017-12" db="EMBL/GenBank/DDBJ databases">
        <authorList>
            <person name="Hurst M.R.H."/>
        </authorList>
    </citation>
    <scope>NUCLEOTIDE SEQUENCE [LARGE SCALE GENOMIC DNA]</scope>
    <source>
        <strain evidence="1 2">SY-3-19</strain>
    </source>
</reference>
<protein>
    <submittedName>
        <fullName evidence="1">Uncharacterized protein</fullName>
    </submittedName>
</protein>
<dbReference type="RefSeq" id="WP_104830442.1">
    <property type="nucleotide sequence ID" value="NZ_PJCH01000009.1"/>
</dbReference>
<dbReference type="AlphaFoldDB" id="A0A2S7K426"/>
<organism evidence="1 2">
    <name type="scientific">Hyphococcus luteus</name>
    <dbReference type="NCBI Taxonomy" id="2058213"/>
    <lineage>
        <taxon>Bacteria</taxon>
        <taxon>Pseudomonadati</taxon>
        <taxon>Pseudomonadota</taxon>
        <taxon>Alphaproteobacteria</taxon>
        <taxon>Parvularculales</taxon>
        <taxon>Parvularculaceae</taxon>
        <taxon>Hyphococcus</taxon>
    </lineage>
</organism>
<proteinExistence type="predicted"/>
<accession>A0A2S7K426</accession>
<comment type="caution">
    <text evidence="1">The sequence shown here is derived from an EMBL/GenBank/DDBJ whole genome shotgun (WGS) entry which is preliminary data.</text>
</comment>
<sequence>MTLSPRKRERLSAFLGELPVAAALKLFSALEADRAAGGKDIPHDAILGDLRRKLIERGSPPVRRPSAKRTFFDPFEDFFVTLRTGKKRRAQIARTTLDPLWRVMMTDPALTETAMAAAALDDAYAGEGDVKPLERAMFLAAEAGLGRLAARVRESDAARRELVEDLGGEAAYADFEEIRLLLEGAEALRTLRVVVPSSSPSLTEEQYYDLRQLFLSAYEQSPATGAYLLLALKGRLEAPWRALGVYYHLAQSADERLAGARDTVMALPESLFEDLENMARALERAGTQELNAKTAAARLSWFTDYAEGLSRQAARAGDNVFLNRIEACRDIAGEAHARFVEQALTALRAALPVRKAGGSSRLVSPRPDISKALAPDVIDDAHAAVGLLSDAPAEARRLGADPGLAQKVLEEATEKARVYANDLVAEIRAAEGGERAAAKHLLEQTLSVVSPLLKSDEIGLIRDRAAAAAVTV</sequence>